<dbReference type="EMBL" id="KV878917">
    <property type="protein sequence ID" value="OJJ79518.1"/>
    <property type="molecule type" value="Genomic_DNA"/>
</dbReference>
<dbReference type="SUPFAM" id="SSF46689">
    <property type="entry name" value="Homeodomain-like"/>
    <property type="match status" value="1"/>
</dbReference>
<dbReference type="STRING" id="1160497.A0A1L9V6H5"/>
<sequence>MRGSYHPVGVRVQAVALMAQDFDIQRVEAITGMSSWTIKRWVKKAKERGFNPEIDQRILTEYVEDEPRSGRPKEVTQSIEESIISSVKKDHIGYFCLAHKDWTLEDWKNVIFTDETSVALSHRRGGIRIWRTKDEVNDPT</sequence>
<evidence type="ECO:0000313" key="1">
    <source>
        <dbReference type="EMBL" id="OJJ79518.1"/>
    </source>
</evidence>
<dbReference type="Gene3D" id="3.30.420.10">
    <property type="entry name" value="Ribonuclease H-like superfamily/Ribonuclease H"/>
    <property type="match status" value="1"/>
</dbReference>
<protein>
    <submittedName>
        <fullName evidence="1">Uncharacterized protein</fullName>
    </submittedName>
</protein>
<dbReference type="OrthoDB" id="5415741at2759"/>
<dbReference type="GeneID" id="34455720"/>
<dbReference type="AlphaFoldDB" id="A0A1L9V6H5"/>
<keyword evidence="2" id="KW-1185">Reference proteome</keyword>
<dbReference type="InterPro" id="IPR009057">
    <property type="entry name" value="Homeodomain-like_sf"/>
</dbReference>
<accession>A0A1L9V6H5</accession>
<dbReference type="GO" id="GO:0003676">
    <property type="term" value="F:nucleic acid binding"/>
    <property type="evidence" value="ECO:0007669"/>
    <property type="project" value="InterPro"/>
</dbReference>
<name>A0A1L9V6H5_ASPGL</name>
<dbReference type="VEuPathDB" id="FungiDB:ASPGLDRAFT_1040611"/>
<organism evidence="1 2">
    <name type="scientific">Aspergillus glaucus CBS 516.65</name>
    <dbReference type="NCBI Taxonomy" id="1160497"/>
    <lineage>
        <taxon>Eukaryota</taxon>
        <taxon>Fungi</taxon>
        <taxon>Dikarya</taxon>
        <taxon>Ascomycota</taxon>
        <taxon>Pezizomycotina</taxon>
        <taxon>Eurotiomycetes</taxon>
        <taxon>Eurotiomycetidae</taxon>
        <taxon>Eurotiales</taxon>
        <taxon>Aspergillaceae</taxon>
        <taxon>Aspergillus</taxon>
        <taxon>Aspergillus subgen. Aspergillus</taxon>
    </lineage>
</organism>
<dbReference type="RefSeq" id="XP_022396216.1">
    <property type="nucleotide sequence ID" value="XM_022539459.1"/>
</dbReference>
<evidence type="ECO:0000313" key="2">
    <source>
        <dbReference type="Proteomes" id="UP000184300"/>
    </source>
</evidence>
<gene>
    <name evidence="1" type="ORF">ASPGLDRAFT_1040611</name>
</gene>
<proteinExistence type="predicted"/>
<dbReference type="Proteomes" id="UP000184300">
    <property type="component" value="Unassembled WGS sequence"/>
</dbReference>
<dbReference type="InterPro" id="IPR036397">
    <property type="entry name" value="RNaseH_sf"/>
</dbReference>
<reference evidence="2" key="1">
    <citation type="journal article" date="2017" name="Genome Biol.">
        <title>Comparative genomics reveals high biological diversity and specific adaptations in the industrially and medically important fungal genus Aspergillus.</title>
        <authorList>
            <person name="de Vries R.P."/>
            <person name="Riley R."/>
            <person name="Wiebenga A."/>
            <person name="Aguilar-Osorio G."/>
            <person name="Amillis S."/>
            <person name="Uchima C.A."/>
            <person name="Anderluh G."/>
            <person name="Asadollahi M."/>
            <person name="Askin M."/>
            <person name="Barry K."/>
            <person name="Battaglia E."/>
            <person name="Bayram O."/>
            <person name="Benocci T."/>
            <person name="Braus-Stromeyer S.A."/>
            <person name="Caldana C."/>
            <person name="Canovas D."/>
            <person name="Cerqueira G.C."/>
            <person name="Chen F."/>
            <person name="Chen W."/>
            <person name="Choi C."/>
            <person name="Clum A."/>
            <person name="Dos Santos R.A."/>
            <person name="Damasio A.R."/>
            <person name="Diallinas G."/>
            <person name="Emri T."/>
            <person name="Fekete E."/>
            <person name="Flipphi M."/>
            <person name="Freyberg S."/>
            <person name="Gallo A."/>
            <person name="Gournas C."/>
            <person name="Habgood R."/>
            <person name="Hainaut M."/>
            <person name="Harispe M.L."/>
            <person name="Henrissat B."/>
            <person name="Hilden K.S."/>
            <person name="Hope R."/>
            <person name="Hossain A."/>
            <person name="Karabika E."/>
            <person name="Karaffa L."/>
            <person name="Karanyi Z."/>
            <person name="Krasevec N."/>
            <person name="Kuo A."/>
            <person name="Kusch H."/>
            <person name="LaButti K."/>
            <person name="Lagendijk E.L."/>
            <person name="Lapidus A."/>
            <person name="Levasseur A."/>
            <person name="Lindquist E."/>
            <person name="Lipzen A."/>
            <person name="Logrieco A.F."/>
            <person name="MacCabe A."/>
            <person name="Maekelae M.R."/>
            <person name="Malavazi I."/>
            <person name="Melin P."/>
            <person name="Meyer V."/>
            <person name="Mielnichuk N."/>
            <person name="Miskei M."/>
            <person name="Molnar A.P."/>
            <person name="Mule G."/>
            <person name="Ngan C.Y."/>
            <person name="Orejas M."/>
            <person name="Orosz E."/>
            <person name="Ouedraogo J.P."/>
            <person name="Overkamp K.M."/>
            <person name="Park H.-S."/>
            <person name="Perrone G."/>
            <person name="Piumi F."/>
            <person name="Punt P.J."/>
            <person name="Ram A.F."/>
            <person name="Ramon A."/>
            <person name="Rauscher S."/>
            <person name="Record E."/>
            <person name="Riano-Pachon D.M."/>
            <person name="Robert V."/>
            <person name="Roehrig J."/>
            <person name="Ruller R."/>
            <person name="Salamov A."/>
            <person name="Salih N.S."/>
            <person name="Samson R.A."/>
            <person name="Sandor E."/>
            <person name="Sanguinetti M."/>
            <person name="Schuetze T."/>
            <person name="Sepcic K."/>
            <person name="Shelest E."/>
            <person name="Sherlock G."/>
            <person name="Sophianopoulou V."/>
            <person name="Squina F.M."/>
            <person name="Sun H."/>
            <person name="Susca A."/>
            <person name="Todd R.B."/>
            <person name="Tsang A."/>
            <person name="Unkles S.E."/>
            <person name="van de Wiele N."/>
            <person name="van Rossen-Uffink D."/>
            <person name="Oliveira J.V."/>
            <person name="Vesth T.C."/>
            <person name="Visser J."/>
            <person name="Yu J.-H."/>
            <person name="Zhou M."/>
            <person name="Andersen M.R."/>
            <person name="Archer D.B."/>
            <person name="Baker S.E."/>
            <person name="Benoit I."/>
            <person name="Brakhage A.A."/>
            <person name="Braus G.H."/>
            <person name="Fischer R."/>
            <person name="Frisvad J.C."/>
            <person name="Goldman G.H."/>
            <person name="Houbraken J."/>
            <person name="Oakley B."/>
            <person name="Pocsi I."/>
            <person name="Scazzocchio C."/>
            <person name="Seiboth B."/>
            <person name="vanKuyk P.A."/>
            <person name="Wortman J."/>
            <person name="Dyer P.S."/>
            <person name="Grigoriev I.V."/>
        </authorList>
    </citation>
    <scope>NUCLEOTIDE SEQUENCE [LARGE SCALE GENOMIC DNA]</scope>
    <source>
        <strain evidence="2">CBS 516.65</strain>
    </source>
</reference>